<feature type="region of interest" description="Disordered" evidence="2">
    <location>
        <begin position="263"/>
        <end position="316"/>
    </location>
</feature>
<proteinExistence type="predicted"/>
<keyword evidence="1" id="KW-0863">Zinc-finger</keyword>
<evidence type="ECO:0000256" key="1">
    <source>
        <dbReference type="PROSITE-ProRule" id="PRU00047"/>
    </source>
</evidence>
<reference evidence="4" key="2">
    <citation type="submission" date="2017-10" db="EMBL/GenBank/DDBJ databases">
        <title>Ladona fulva Genome sequencing and assembly.</title>
        <authorList>
            <person name="Murali S."/>
            <person name="Richards S."/>
            <person name="Bandaranaike D."/>
            <person name="Bellair M."/>
            <person name="Blankenburg K."/>
            <person name="Chao H."/>
            <person name="Dinh H."/>
            <person name="Doddapaneni H."/>
            <person name="Dugan-Rocha S."/>
            <person name="Elkadiri S."/>
            <person name="Gnanaolivu R."/>
            <person name="Hernandez B."/>
            <person name="Skinner E."/>
            <person name="Javaid M."/>
            <person name="Lee S."/>
            <person name="Li M."/>
            <person name="Ming W."/>
            <person name="Munidasa M."/>
            <person name="Muniz J."/>
            <person name="Nguyen L."/>
            <person name="Hughes D."/>
            <person name="Osuji N."/>
            <person name="Pu L.-L."/>
            <person name="Puazo M."/>
            <person name="Qu C."/>
            <person name="Quiroz J."/>
            <person name="Raj R."/>
            <person name="Weissenberger G."/>
            <person name="Xin Y."/>
            <person name="Zou X."/>
            <person name="Han Y."/>
            <person name="Worley K."/>
            <person name="Muzny D."/>
            <person name="Gibbs R."/>
        </authorList>
    </citation>
    <scope>NUCLEOTIDE SEQUENCE</scope>
    <source>
        <strain evidence="4">Sampled in the wild</strain>
    </source>
</reference>
<evidence type="ECO:0000259" key="3">
    <source>
        <dbReference type="PROSITE" id="PS50158"/>
    </source>
</evidence>
<dbReference type="EMBL" id="KZ308982">
    <property type="protein sequence ID" value="KAG8236049.1"/>
    <property type="molecule type" value="Genomic_DNA"/>
</dbReference>
<keyword evidence="1" id="KW-0479">Metal-binding</keyword>
<dbReference type="OrthoDB" id="6379801at2759"/>
<dbReference type="AlphaFoldDB" id="A0A8K0KIT1"/>
<dbReference type="InterPro" id="IPR001878">
    <property type="entry name" value="Znf_CCHC"/>
</dbReference>
<keyword evidence="5" id="KW-1185">Reference proteome</keyword>
<gene>
    <name evidence="4" type="ORF">J437_LFUL015616</name>
</gene>
<evidence type="ECO:0000256" key="2">
    <source>
        <dbReference type="SAM" id="MobiDB-lite"/>
    </source>
</evidence>
<evidence type="ECO:0000313" key="4">
    <source>
        <dbReference type="EMBL" id="KAG8236049.1"/>
    </source>
</evidence>
<sequence length="379" mass="42284">MKHKPDHSNGKTIPDRGFSQCSNRDGMSSISSKPAPLQVYGILDIRFFARDLQQVLGTSDFTVQRQGPTAVSEADAAGPSKVDNSRVLLKTKEQHSKTTAFLLEKGISFSAWSDRKEQLHSYLIGGLSIETNQEEILEDLCALDLPAKKVRQLQSLGGHKLPHFVSAILSTPKWRPSDIYSYTCHSYCRVTIRPFKHTDPQMCFKCNRFGHSSAHCYAAPRCWRCAGPHHGVDCRKSLDTPAKCCNCGGEQPTMSRKCPAWQAENARRASAPTDEHDEPLPRPPQIRAPQHPRKVLDADFPPFPKQRPAPRETEMAPLQRKHLGPTRLSHTSTIETPPSPLSAVIAAMENTMSRLQATITTQFQEFALLLHNITMQHGP</sequence>
<dbReference type="GO" id="GO:0008270">
    <property type="term" value="F:zinc ion binding"/>
    <property type="evidence" value="ECO:0007669"/>
    <property type="project" value="UniProtKB-KW"/>
</dbReference>
<reference evidence="4" key="1">
    <citation type="submission" date="2013-04" db="EMBL/GenBank/DDBJ databases">
        <authorList>
            <person name="Qu J."/>
            <person name="Murali S.C."/>
            <person name="Bandaranaike D."/>
            <person name="Bellair M."/>
            <person name="Blankenburg K."/>
            <person name="Chao H."/>
            <person name="Dinh H."/>
            <person name="Doddapaneni H."/>
            <person name="Downs B."/>
            <person name="Dugan-Rocha S."/>
            <person name="Elkadiri S."/>
            <person name="Gnanaolivu R.D."/>
            <person name="Hernandez B."/>
            <person name="Javaid M."/>
            <person name="Jayaseelan J.C."/>
            <person name="Lee S."/>
            <person name="Li M."/>
            <person name="Ming W."/>
            <person name="Munidasa M."/>
            <person name="Muniz J."/>
            <person name="Nguyen L."/>
            <person name="Ongeri F."/>
            <person name="Osuji N."/>
            <person name="Pu L.-L."/>
            <person name="Puazo M."/>
            <person name="Qu C."/>
            <person name="Quiroz J."/>
            <person name="Raj R."/>
            <person name="Weissenberger G."/>
            <person name="Xin Y."/>
            <person name="Zou X."/>
            <person name="Han Y."/>
            <person name="Richards S."/>
            <person name="Worley K."/>
            <person name="Muzny D."/>
            <person name="Gibbs R."/>
        </authorList>
    </citation>
    <scope>NUCLEOTIDE SEQUENCE</scope>
    <source>
        <strain evidence="4">Sampled in the wild</strain>
    </source>
</reference>
<dbReference type="GO" id="GO:0003676">
    <property type="term" value="F:nucleic acid binding"/>
    <property type="evidence" value="ECO:0007669"/>
    <property type="project" value="InterPro"/>
</dbReference>
<feature type="domain" description="CCHC-type" evidence="3">
    <location>
        <begin position="203"/>
        <end position="216"/>
    </location>
</feature>
<dbReference type="PROSITE" id="PS50158">
    <property type="entry name" value="ZF_CCHC"/>
    <property type="match status" value="1"/>
</dbReference>
<name>A0A8K0KIT1_LADFU</name>
<comment type="caution">
    <text evidence="4">The sequence shown here is derived from an EMBL/GenBank/DDBJ whole genome shotgun (WGS) entry which is preliminary data.</text>
</comment>
<dbReference type="Proteomes" id="UP000792457">
    <property type="component" value="Unassembled WGS sequence"/>
</dbReference>
<evidence type="ECO:0000313" key="5">
    <source>
        <dbReference type="Proteomes" id="UP000792457"/>
    </source>
</evidence>
<keyword evidence="1" id="KW-0862">Zinc</keyword>
<organism evidence="4 5">
    <name type="scientific">Ladona fulva</name>
    <name type="common">Scarce chaser dragonfly</name>
    <name type="synonym">Libellula fulva</name>
    <dbReference type="NCBI Taxonomy" id="123851"/>
    <lineage>
        <taxon>Eukaryota</taxon>
        <taxon>Metazoa</taxon>
        <taxon>Ecdysozoa</taxon>
        <taxon>Arthropoda</taxon>
        <taxon>Hexapoda</taxon>
        <taxon>Insecta</taxon>
        <taxon>Pterygota</taxon>
        <taxon>Palaeoptera</taxon>
        <taxon>Odonata</taxon>
        <taxon>Epiprocta</taxon>
        <taxon>Anisoptera</taxon>
        <taxon>Libelluloidea</taxon>
        <taxon>Libellulidae</taxon>
        <taxon>Ladona</taxon>
    </lineage>
</organism>
<accession>A0A8K0KIT1</accession>
<protein>
    <recommendedName>
        <fullName evidence="3">CCHC-type domain-containing protein</fullName>
    </recommendedName>
</protein>
<feature type="compositionally biased region" description="Polar residues" evidence="2">
    <location>
        <begin position="19"/>
        <end position="30"/>
    </location>
</feature>
<feature type="region of interest" description="Disordered" evidence="2">
    <location>
        <begin position="1"/>
        <end position="30"/>
    </location>
</feature>